<evidence type="ECO:0000256" key="2">
    <source>
        <dbReference type="ARBA" id="ARBA00022448"/>
    </source>
</evidence>
<feature type="transmembrane region" description="Helical" evidence="9">
    <location>
        <begin position="67"/>
        <end position="83"/>
    </location>
</feature>
<evidence type="ECO:0000313" key="12">
    <source>
        <dbReference type="Proteomes" id="UP001597380"/>
    </source>
</evidence>
<evidence type="ECO:0000256" key="3">
    <source>
        <dbReference type="ARBA" id="ARBA00022475"/>
    </source>
</evidence>
<evidence type="ECO:0000256" key="8">
    <source>
        <dbReference type="ARBA" id="ARBA00038436"/>
    </source>
</evidence>
<keyword evidence="7 9" id="KW-0472">Membrane</keyword>
<evidence type="ECO:0000313" key="11">
    <source>
        <dbReference type="EMBL" id="MFD2095234.1"/>
    </source>
</evidence>
<sequence length="187" mass="21283">MQLPTLQAKSPPWLRALSLVRTEIERVIRALGQAVAWLGGAMMALIMVIVVLRYLFNLGWIALQESVMYLHAAAITFGAAYTLQKDKHVRVDIFFRNFNDKQKAWLTIFGTVFLLMPTCSMIFSVCLPYVLDSWRYQESSLETGGLPALYLFKSLMLVLPILLYLQGVCWIITAVERLFSEVQESAE</sequence>
<keyword evidence="5 9" id="KW-0812">Transmembrane</keyword>
<dbReference type="Proteomes" id="UP001597380">
    <property type="component" value="Unassembled WGS sequence"/>
</dbReference>
<comment type="function">
    <text evidence="9">Part of the tripartite ATP-independent periplasmic (TRAP) transport system.</text>
</comment>
<organism evidence="11 12">
    <name type="scientific">Corallincola platygyrae</name>
    <dbReference type="NCBI Taxonomy" id="1193278"/>
    <lineage>
        <taxon>Bacteria</taxon>
        <taxon>Pseudomonadati</taxon>
        <taxon>Pseudomonadota</taxon>
        <taxon>Gammaproteobacteria</taxon>
        <taxon>Alteromonadales</taxon>
        <taxon>Psychromonadaceae</taxon>
        <taxon>Corallincola</taxon>
    </lineage>
</organism>
<dbReference type="Pfam" id="PF04290">
    <property type="entry name" value="DctQ"/>
    <property type="match status" value="1"/>
</dbReference>
<proteinExistence type="inferred from homology"/>
<dbReference type="InterPro" id="IPR007387">
    <property type="entry name" value="TRAP_DctQ"/>
</dbReference>
<keyword evidence="12" id="KW-1185">Reference proteome</keyword>
<evidence type="ECO:0000256" key="6">
    <source>
        <dbReference type="ARBA" id="ARBA00022989"/>
    </source>
</evidence>
<feature type="transmembrane region" description="Helical" evidence="9">
    <location>
        <begin position="104"/>
        <end position="130"/>
    </location>
</feature>
<evidence type="ECO:0000256" key="9">
    <source>
        <dbReference type="RuleBase" id="RU369079"/>
    </source>
</evidence>
<keyword evidence="6 9" id="KW-1133">Transmembrane helix</keyword>
<feature type="domain" description="Tripartite ATP-independent periplasmic transporters DctQ component" evidence="10">
    <location>
        <begin position="42"/>
        <end position="175"/>
    </location>
</feature>
<evidence type="ECO:0000256" key="1">
    <source>
        <dbReference type="ARBA" id="ARBA00004429"/>
    </source>
</evidence>
<accession>A0ABW4XKC3</accession>
<keyword evidence="2 9" id="KW-0813">Transport</keyword>
<name>A0ABW4XKC3_9GAMM</name>
<reference evidence="12" key="1">
    <citation type="journal article" date="2019" name="Int. J. Syst. Evol. Microbiol.">
        <title>The Global Catalogue of Microorganisms (GCM) 10K type strain sequencing project: providing services to taxonomists for standard genome sequencing and annotation.</title>
        <authorList>
            <consortium name="The Broad Institute Genomics Platform"/>
            <consortium name="The Broad Institute Genome Sequencing Center for Infectious Disease"/>
            <person name="Wu L."/>
            <person name="Ma J."/>
        </authorList>
    </citation>
    <scope>NUCLEOTIDE SEQUENCE [LARGE SCALE GENOMIC DNA]</scope>
    <source>
        <strain evidence="12">CGMCC 1.10992</strain>
    </source>
</reference>
<dbReference type="PANTHER" id="PTHR35011:SF4">
    <property type="entry name" value="SLL1102 PROTEIN"/>
    <property type="match status" value="1"/>
</dbReference>
<keyword evidence="4 9" id="KW-0997">Cell inner membrane</keyword>
<feature type="transmembrane region" description="Helical" evidence="9">
    <location>
        <begin position="150"/>
        <end position="175"/>
    </location>
</feature>
<gene>
    <name evidence="11" type="ORF">ACFSJ3_04495</name>
</gene>
<comment type="subunit">
    <text evidence="9">The complex comprises the extracytoplasmic solute receptor protein and the two transmembrane proteins.</text>
</comment>
<dbReference type="RefSeq" id="WP_345338393.1">
    <property type="nucleotide sequence ID" value="NZ_BAABLI010000005.1"/>
</dbReference>
<evidence type="ECO:0000259" key="10">
    <source>
        <dbReference type="Pfam" id="PF04290"/>
    </source>
</evidence>
<dbReference type="PANTHER" id="PTHR35011">
    <property type="entry name" value="2,3-DIKETO-L-GULONATE TRAP TRANSPORTER SMALL PERMEASE PROTEIN YIAM"/>
    <property type="match status" value="1"/>
</dbReference>
<protein>
    <recommendedName>
        <fullName evidence="9">TRAP transporter small permease protein</fullName>
    </recommendedName>
</protein>
<comment type="caution">
    <text evidence="11">The sequence shown here is derived from an EMBL/GenBank/DDBJ whole genome shotgun (WGS) entry which is preliminary data.</text>
</comment>
<evidence type="ECO:0000256" key="5">
    <source>
        <dbReference type="ARBA" id="ARBA00022692"/>
    </source>
</evidence>
<dbReference type="InterPro" id="IPR055348">
    <property type="entry name" value="DctQ"/>
</dbReference>
<evidence type="ECO:0000256" key="4">
    <source>
        <dbReference type="ARBA" id="ARBA00022519"/>
    </source>
</evidence>
<evidence type="ECO:0000256" key="7">
    <source>
        <dbReference type="ARBA" id="ARBA00023136"/>
    </source>
</evidence>
<keyword evidence="3" id="KW-1003">Cell membrane</keyword>
<comment type="similarity">
    <text evidence="8 9">Belongs to the TRAP transporter small permease family.</text>
</comment>
<comment type="subcellular location">
    <subcellularLocation>
        <location evidence="1 9">Cell inner membrane</location>
        <topology evidence="1 9">Multi-pass membrane protein</topology>
    </subcellularLocation>
</comment>
<dbReference type="EMBL" id="JBHUHT010000008">
    <property type="protein sequence ID" value="MFD2095234.1"/>
    <property type="molecule type" value="Genomic_DNA"/>
</dbReference>
<feature type="transmembrane region" description="Helical" evidence="9">
    <location>
        <begin position="34"/>
        <end position="55"/>
    </location>
</feature>